<dbReference type="SUPFAM" id="SSF53850">
    <property type="entry name" value="Periplasmic binding protein-like II"/>
    <property type="match status" value="1"/>
</dbReference>
<name>A0ABW1U607_9BURK</name>
<protein>
    <submittedName>
        <fullName evidence="3">Bug family tripartite tricarboxylate transporter substrate binding protein</fullName>
    </submittedName>
</protein>
<feature type="chain" id="PRO_5045181758" evidence="2">
    <location>
        <begin position="28"/>
        <end position="327"/>
    </location>
</feature>
<comment type="caution">
    <text evidence="3">The sequence shown here is derived from an EMBL/GenBank/DDBJ whole genome shotgun (WGS) entry which is preliminary data.</text>
</comment>
<organism evidence="3 4">
    <name type="scientific">Polaromonas aquatica</name>
    <dbReference type="NCBI Taxonomy" id="332657"/>
    <lineage>
        <taxon>Bacteria</taxon>
        <taxon>Pseudomonadati</taxon>
        <taxon>Pseudomonadota</taxon>
        <taxon>Betaproteobacteria</taxon>
        <taxon>Burkholderiales</taxon>
        <taxon>Comamonadaceae</taxon>
        <taxon>Polaromonas</taxon>
    </lineage>
</organism>
<dbReference type="Pfam" id="PF03401">
    <property type="entry name" value="TctC"/>
    <property type="match status" value="1"/>
</dbReference>
<evidence type="ECO:0000256" key="1">
    <source>
        <dbReference type="ARBA" id="ARBA00006987"/>
    </source>
</evidence>
<dbReference type="PIRSF" id="PIRSF017082">
    <property type="entry name" value="YflP"/>
    <property type="match status" value="1"/>
</dbReference>
<proteinExistence type="inferred from homology"/>
<dbReference type="Gene3D" id="3.40.190.10">
    <property type="entry name" value="Periplasmic binding protein-like II"/>
    <property type="match status" value="1"/>
</dbReference>
<feature type="signal peptide" evidence="2">
    <location>
        <begin position="1"/>
        <end position="27"/>
    </location>
</feature>
<evidence type="ECO:0000256" key="2">
    <source>
        <dbReference type="SAM" id="SignalP"/>
    </source>
</evidence>
<accession>A0ABW1U607</accession>
<dbReference type="Gene3D" id="3.40.190.150">
    <property type="entry name" value="Bordetella uptake gene, domain 1"/>
    <property type="match status" value="1"/>
</dbReference>
<comment type="similarity">
    <text evidence="1">Belongs to the UPF0065 (bug) family.</text>
</comment>
<sequence length="327" mass="34038">MKKIRFLPCLAIAALAVPAVLSTQAHAKDYPVKPVKIVVPFAAGGGADQLARLIALHWQTTLGTPVIVDNKTGGNTVIAAEYVARAEPDGYTLLLTTGSTMAVTPSLYARLPYDAQKSFTPVGQVSQVPFFLTVPASGGITSVADLIAKAKAKPGAISYASAGSGTTGHLAFELLGRTAGFEAIHVPYKSYAAAIPDLVTARVSALIADIPVIGSQLKSGQLRALATTGKNRSPFLPQVPTLAESGVAGFDMSVWFGVFAPAGTPPQVVARLNAELQNFLNSNTGKEKFNAIGHNPAPSTPEALSTLVKTEAEKWGKVIRDAGIKPD</sequence>
<evidence type="ECO:0000313" key="4">
    <source>
        <dbReference type="Proteomes" id="UP001596270"/>
    </source>
</evidence>
<gene>
    <name evidence="3" type="ORF">ACFQND_25715</name>
</gene>
<dbReference type="CDD" id="cd13578">
    <property type="entry name" value="PBP2_Bug27"/>
    <property type="match status" value="1"/>
</dbReference>
<evidence type="ECO:0000313" key="3">
    <source>
        <dbReference type="EMBL" id="MFC6284638.1"/>
    </source>
</evidence>
<dbReference type="InterPro" id="IPR042100">
    <property type="entry name" value="Bug_dom1"/>
</dbReference>
<dbReference type="Proteomes" id="UP001596270">
    <property type="component" value="Unassembled WGS sequence"/>
</dbReference>
<dbReference type="RefSeq" id="WP_371435134.1">
    <property type="nucleotide sequence ID" value="NZ_JBHSRS010000084.1"/>
</dbReference>
<dbReference type="PANTHER" id="PTHR42928">
    <property type="entry name" value="TRICARBOXYLATE-BINDING PROTEIN"/>
    <property type="match status" value="1"/>
</dbReference>
<dbReference type="EMBL" id="JBHSRS010000084">
    <property type="protein sequence ID" value="MFC6284638.1"/>
    <property type="molecule type" value="Genomic_DNA"/>
</dbReference>
<keyword evidence="2" id="KW-0732">Signal</keyword>
<keyword evidence="4" id="KW-1185">Reference proteome</keyword>
<dbReference type="PANTHER" id="PTHR42928:SF5">
    <property type="entry name" value="BLR1237 PROTEIN"/>
    <property type="match status" value="1"/>
</dbReference>
<reference evidence="4" key="1">
    <citation type="journal article" date="2019" name="Int. J. Syst. Evol. Microbiol.">
        <title>The Global Catalogue of Microorganisms (GCM) 10K type strain sequencing project: providing services to taxonomists for standard genome sequencing and annotation.</title>
        <authorList>
            <consortium name="The Broad Institute Genomics Platform"/>
            <consortium name="The Broad Institute Genome Sequencing Center for Infectious Disease"/>
            <person name="Wu L."/>
            <person name="Ma J."/>
        </authorList>
    </citation>
    <scope>NUCLEOTIDE SEQUENCE [LARGE SCALE GENOMIC DNA]</scope>
    <source>
        <strain evidence="4">CCUG 39402</strain>
    </source>
</reference>
<dbReference type="InterPro" id="IPR005064">
    <property type="entry name" value="BUG"/>
</dbReference>